<evidence type="ECO:0000256" key="2">
    <source>
        <dbReference type="SAM" id="Phobius"/>
    </source>
</evidence>
<dbReference type="PANTHER" id="PTHR33371:SF19">
    <property type="entry name" value="MCE-FAMILY PROTEIN MCE4A"/>
    <property type="match status" value="1"/>
</dbReference>
<protein>
    <submittedName>
        <fullName evidence="5">Virulence factor</fullName>
    </submittedName>
</protein>
<dbReference type="EMBL" id="AP022620">
    <property type="protein sequence ID" value="BBZ78809.1"/>
    <property type="molecule type" value="Genomic_DNA"/>
</dbReference>
<name>A0A6N4WCQ1_9MYCO</name>
<dbReference type="GO" id="GO:0005576">
    <property type="term" value="C:extracellular region"/>
    <property type="evidence" value="ECO:0007669"/>
    <property type="project" value="TreeGrafter"/>
</dbReference>
<organism evidence="5 6">
    <name type="scientific">Mycolicibacterium anyangense</name>
    <dbReference type="NCBI Taxonomy" id="1431246"/>
    <lineage>
        <taxon>Bacteria</taxon>
        <taxon>Bacillati</taxon>
        <taxon>Actinomycetota</taxon>
        <taxon>Actinomycetes</taxon>
        <taxon>Mycobacteriales</taxon>
        <taxon>Mycobacteriaceae</taxon>
        <taxon>Mycolicibacterium</taxon>
    </lineage>
</organism>
<dbReference type="InterPro" id="IPR024516">
    <property type="entry name" value="Mce_C"/>
</dbReference>
<gene>
    <name evidence="5" type="ORF">MANY_41460</name>
</gene>
<evidence type="ECO:0000259" key="4">
    <source>
        <dbReference type="Pfam" id="PF11887"/>
    </source>
</evidence>
<dbReference type="Proteomes" id="UP000467249">
    <property type="component" value="Chromosome"/>
</dbReference>
<dbReference type="PANTHER" id="PTHR33371">
    <property type="entry name" value="INTERMEMBRANE PHOSPHOLIPID TRANSPORT SYSTEM BINDING PROTEIN MLAD-RELATED"/>
    <property type="match status" value="1"/>
</dbReference>
<proteinExistence type="predicted"/>
<feature type="transmembrane region" description="Helical" evidence="2">
    <location>
        <begin position="15"/>
        <end position="37"/>
    </location>
</feature>
<dbReference type="Pfam" id="PF11887">
    <property type="entry name" value="Mce4_CUP1"/>
    <property type="match status" value="1"/>
</dbReference>
<keyword evidence="2" id="KW-1133">Transmembrane helix</keyword>
<evidence type="ECO:0000313" key="5">
    <source>
        <dbReference type="EMBL" id="BBZ78809.1"/>
    </source>
</evidence>
<dbReference type="InterPro" id="IPR003399">
    <property type="entry name" value="Mce/MlaD"/>
</dbReference>
<evidence type="ECO:0000259" key="3">
    <source>
        <dbReference type="Pfam" id="PF02470"/>
    </source>
</evidence>
<evidence type="ECO:0000256" key="1">
    <source>
        <dbReference type="SAM" id="MobiDB-lite"/>
    </source>
</evidence>
<dbReference type="KEGG" id="many:MANY_41460"/>
<reference evidence="5 6" key="1">
    <citation type="journal article" date="2019" name="Emerg. Microbes Infect.">
        <title>Comprehensive subspecies identification of 175 nontuberculous mycobacteria species based on 7547 genomic profiles.</title>
        <authorList>
            <person name="Matsumoto Y."/>
            <person name="Kinjo T."/>
            <person name="Motooka D."/>
            <person name="Nabeya D."/>
            <person name="Jung N."/>
            <person name="Uechi K."/>
            <person name="Horii T."/>
            <person name="Iida T."/>
            <person name="Fujita J."/>
            <person name="Nakamura S."/>
        </authorList>
    </citation>
    <scope>NUCLEOTIDE SEQUENCE [LARGE SCALE GENOMIC DNA]</scope>
    <source>
        <strain evidence="5 6">JCM 30275</strain>
    </source>
</reference>
<feature type="compositionally biased region" description="Pro residues" evidence="1">
    <location>
        <begin position="444"/>
        <end position="479"/>
    </location>
</feature>
<dbReference type="NCBIfam" id="TIGR00996">
    <property type="entry name" value="Mtu_fam_mce"/>
    <property type="match status" value="1"/>
</dbReference>
<dbReference type="InterPro" id="IPR052336">
    <property type="entry name" value="MlaD_Phospholipid_Transporter"/>
</dbReference>
<evidence type="ECO:0000313" key="6">
    <source>
        <dbReference type="Proteomes" id="UP000467249"/>
    </source>
</evidence>
<keyword evidence="6" id="KW-1185">Reference proteome</keyword>
<dbReference type="AlphaFoldDB" id="A0A6N4WCQ1"/>
<dbReference type="InterPro" id="IPR005693">
    <property type="entry name" value="Mce"/>
</dbReference>
<dbReference type="GO" id="GO:0051701">
    <property type="term" value="P:biological process involved in interaction with host"/>
    <property type="evidence" value="ECO:0007669"/>
    <property type="project" value="TreeGrafter"/>
</dbReference>
<keyword evidence="2" id="KW-0472">Membrane</keyword>
<feature type="region of interest" description="Disordered" evidence="1">
    <location>
        <begin position="443"/>
        <end position="491"/>
    </location>
</feature>
<accession>A0A6N4WCQ1</accession>
<feature type="domain" description="Mce/MlaD" evidence="3">
    <location>
        <begin position="45"/>
        <end position="120"/>
    </location>
</feature>
<dbReference type="Pfam" id="PF02470">
    <property type="entry name" value="MlaD"/>
    <property type="match status" value="1"/>
</dbReference>
<keyword evidence="2" id="KW-0812">Transmembrane</keyword>
<feature type="domain" description="Mammalian cell entry C-terminal" evidence="4">
    <location>
        <begin position="126"/>
        <end position="344"/>
    </location>
</feature>
<sequence length="491" mass="51402">MTMQSRPGERSLRPAWWALILIALILGAMTLSVSMYVGAFKSRIPVTVTSDRTGLGMQTDSKVMLNGVQVGTVVGLGRGNAPSSIKLEIDADQAKYIPANVGAQIRATTAFGSKYVDLIYPEHPSVQRLSAGAVLKSKNVTTEINTVLESLRGLVDQIDPMKLNAVLTALSQGVRGKGERIGEAITDANQVLLALNPRSDTMRQDWQSVKSVSDIYAGAADNLVSVLDASSTISATIEKHSDALDSLLLNTIGLAQSGIDVLAPNQQNFVDAVNTLEPTTSLLLKYSPVLTCTLVGVKWWLDHGGYHDNGGNGYSQIVDSTILLGDDAYKYPDNLPITGAKGGPGGKPSCGSLPDPSKMFPVRALVTNTGYGTGVDIRPNPGIGENCWRDYLPVTRAVPEPPSIRHCLPGPAPGPVNGPGLPPYGAPLYGPGGVSLWPGIPDAGTPPPVPVPGTPVAPGKIPPDQAPPVFSAPPPPVTLPSPTSIAPVPIR</sequence>